<proteinExistence type="predicted"/>
<dbReference type="Gene3D" id="3.80.10.10">
    <property type="entry name" value="Ribonuclease Inhibitor"/>
    <property type="match status" value="1"/>
</dbReference>
<dbReference type="EMBL" id="KV417697">
    <property type="protein sequence ID" value="KZP09556.1"/>
    <property type="molecule type" value="Genomic_DNA"/>
</dbReference>
<sequence>MSALSHGARSMCMSFIFQKVKWPLKQQADPETGLHVFPEHIRRLHLRIAWPGEWSDYGPGRSQWGQAYVDTSIYPHPGRFWYDPEARSIENLAAIIPDMASLQSAAFSCPFWPPRSLLSALSSVGPNFSSITFDETPISVIPGRDPLPHVHLPVQSLVYIAVFGSIRMGDGHLEPKYTVESYFQPEWKRKYAQTHHWDSTQTLHRNYIMSHAVSLTRLEISGSLFSYDDMAFQQWPFLRSLILTGRIPSRKDYDIQPGNSTIEGVLARMPKLDDLRLLFSQTQHQSMDLAPCASSTRLTSLAVSHICSLEGVKLTSLRRLAVLAITHYPRPPIALSIVNLDKVLQALEEGNASITRFRVMVEDPLTPQTCRRIAECCPLLEDLEIELCVYPDGAAEHSKEAYAEALAPLTRLHSLRICIQFPESDAGSTPPFSMRKEFAHYFATTMPTLNNVGLEYRRRAGRAQDLWVDYEVVRLGDQVAEVEQLVTSFYPQTSIWHRQVIVA</sequence>
<accession>A0A165YH87</accession>
<evidence type="ECO:0000313" key="2">
    <source>
        <dbReference type="Proteomes" id="UP000076532"/>
    </source>
</evidence>
<dbReference type="OrthoDB" id="2747524at2759"/>
<dbReference type="AlphaFoldDB" id="A0A165YH87"/>
<dbReference type="Proteomes" id="UP000076532">
    <property type="component" value="Unassembled WGS sequence"/>
</dbReference>
<keyword evidence="2" id="KW-1185">Reference proteome</keyword>
<reference evidence="1 2" key="1">
    <citation type="journal article" date="2016" name="Mol. Biol. Evol.">
        <title>Comparative Genomics of Early-Diverging Mushroom-Forming Fungi Provides Insights into the Origins of Lignocellulose Decay Capabilities.</title>
        <authorList>
            <person name="Nagy L.G."/>
            <person name="Riley R."/>
            <person name="Tritt A."/>
            <person name="Adam C."/>
            <person name="Daum C."/>
            <person name="Floudas D."/>
            <person name="Sun H."/>
            <person name="Yadav J.S."/>
            <person name="Pangilinan J."/>
            <person name="Larsson K.H."/>
            <person name="Matsuura K."/>
            <person name="Barry K."/>
            <person name="Labutti K."/>
            <person name="Kuo R."/>
            <person name="Ohm R.A."/>
            <person name="Bhattacharya S.S."/>
            <person name="Shirouzu T."/>
            <person name="Yoshinaga Y."/>
            <person name="Martin F.M."/>
            <person name="Grigoriev I.V."/>
            <person name="Hibbett D.S."/>
        </authorList>
    </citation>
    <scope>NUCLEOTIDE SEQUENCE [LARGE SCALE GENOMIC DNA]</scope>
    <source>
        <strain evidence="1 2">CBS 109695</strain>
    </source>
</reference>
<gene>
    <name evidence="1" type="ORF">FIBSPDRAFT_839280</name>
</gene>
<dbReference type="InterPro" id="IPR032675">
    <property type="entry name" value="LRR_dom_sf"/>
</dbReference>
<dbReference type="SUPFAM" id="SSF52047">
    <property type="entry name" value="RNI-like"/>
    <property type="match status" value="1"/>
</dbReference>
<dbReference type="STRING" id="436010.A0A165YH87"/>
<name>A0A165YH87_9AGAM</name>
<protein>
    <recommendedName>
        <fullName evidence="3">F-box domain-containing protein</fullName>
    </recommendedName>
</protein>
<organism evidence="1 2">
    <name type="scientific">Athelia psychrophila</name>
    <dbReference type="NCBI Taxonomy" id="1759441"/>
    <lineage>
        <taxon>Eukaryota</taxon>
        <taxon>Fungi</taxon>
        <taxon>Dikarya</taxon>
        <taxon>Basidiomycota</taxon>
        <taxon>Agaricomycotina</taxon>
        <taxon>Agaricomycetes</taxon>
        <taxon>Agaricomycetidae</taxon>
        <taxon>Atheliales</taxon>
        <taxon>Atheliaceae</taxon>
        <taxon>Athelia</taxon>
    </lineage>
</organism>
<evidence type="ECO:0008006" key="3">
    <source>
        <dbReference type="Google" id="ProtNLM"/>
    </source>
</evidence>
<evidence type="ECO:0000313" key="1">
    <source>
        <dbReference type="EMBL" id="KZP09556.1"/>
    </source>
</evidence>